<comment type="caution">
    <text evidence="1">The sequence shown here is derived from an EMBL/GenBank/DDBJ whole genome shotgun (WGS) entry which is preliminary data.</text>
</comment>
<reference evidence="2" key="3">
    <citation type="submission" date="2018-07" db="EMBL/GenBank/DDBJ databases">
        <authorList>
            <consortium name="NCBI Pathogen Detection Project"/>
        </authorList>
    </citation>
    <scope>NUCLEOTIDE SEQUENCE</scope>
    <source>
        <strain evidence="2">13-5252</strain>
    </source>
</reference>
<reference evidence="1" key="2">
    <citation type="submission" date="2018-06" db="EMBL/GenBank/DDBJ databases">
        <authorList>
            <person name="Ashton P.M."/>
            <person name="Dallman T."/>
            <person name="Nair S."/>
            <person name="De Pinna E."/>
            <person name="Peters T."/>
            <person name="Grant K."/>
        </authorList>
    </citation>
    <scope>NUCLEOTIDE SEQUENCE</scope>
    <source>
        <strain evidence="1">224144</strain>
    </source>
</reference>
<dbReference type="EMBL" id="DAAMJM010000005">
    <property type="protein sequence ID" value="HAC6921884.1"/>
    <property type="molecule type" value="Genomic_DNA"/>
</dbReference>
<reference evidence="2" key="1">
    <citation type="journal article" date="2018" name="Genome Biol.">
        <title>SKESA: strategic k-mer extension for scrupulous assemblies.</title>
        <authorList>
            <person name="Souvorov A."/>
            <person name="Agarwala R."/>
            <person name="Lipman D.J."/>
        </authorList>
    </citation>
    <scope>NUCLEOTIDE SEQUENCE</scope>
    <source>
        <strain evidence="2">13-5252</strain>
    </source>
</reference>
<protein>
    <submittedName>
        <fullName evidence="1">Uncharacterized protein</fullName>
    </submittedName>
</protein>
<sequence length="62" mass="6978">MQQEENVLGINGVPAGIEFWLNCLFLMIKKHISYLDTIIGTITSDELLRSQAATLGRFSQDH</sequence>
<gene>
    <name evidence="1" type="ORF">DML98_15420</name>
    <name evidence="2" type="ORF">G0D57_19245</name>
</gene>
<organism evidence="1">
    <name type="scientific">Salmonella muenchen</name>
    <dbReference type="NCBI Taxonomy" id="596"/>
    <lineage>
        <taxon>Bacteria</taxon>
        <taxon>Pseudomonadati</taxon>
        <taxon>Pseudomonadota</taxon>
        <taxon>Gammaproteobacteria</taxon>
        <taxon>Enterobacterales</taxon>
        <taxon>Enterobacteriaceae</taxon>
        <taxon>Salmonella</taxon>
    </lineage>
</organism>
<name>A0A3T3ERE4_SALMU</name>
<evidence type="ECO:0000313" key="2">
    <source>
        <dbReference type="EMBL" id="HAC6921884.1"/>
    </source>
</evidence>
<accession>A0A3T3ERE4</accession>
<evidence type="ECO:0000313" key="1">
    <source>
        <dbReference type="EMBL" id="EBQ9642840.1"/>
    </source>
</evidence>
<dbReference type="AlphaFoldDB" id="A0A3T3ERE4"/>
<dbReference type="EMBL" id="AAGQSD010000072">
    <property type="protein sequence ID" value="EBQ9642840.1"/>
    <property type="molecule type" value="Genomic_DNA"/>
</dbReference>
<proteinExistence type="predicted"/>